<sequence length="353" mass="40360">MDIEYYMKIQNTYGVNSRREKELVKTNLQLKKHFEDTYDTDDVLINGKPRKLMVIKDSDGNTFKKKIKSCHDDKFNLGDYVIWNNQYWIIVLIDPDDKTWNRGYMYLCTLPLRWQNKTGEIIERWCYSEDFTKYSNGTTGNSTITVGDNQYGLIIPIDEETKQLKRDMRFAIDFEDSIEPDIYALTNRKTQLNNNCYFGRGGTMILTMSFDSFSVDDDKLVTLNDGTQVWICNYHSTISDQPVPPTSDETTDLFATISCKGSKLIVAGGNAKTFSAIFTDNAGDVINNVDYTWDVSIYDEFKNCLVTTITSDNKCKIKILYNDLIVGNYVKISLKDLDGNAICSELIEIGGGL</sequence>
<reference evidence="1" key="1">
    <citation type="journal article" date="2021" name="Proc. Natl. Acad. Sci. U.S.A.">
        <title>A Catalog of Tens of Thousands of Viruses from Human Metagenomes Reveals Hidden Associations with Chronic Diseases.</title>
        <authorList>
            <person name="Tisza M.J."/>
            <person name="Buck C.B."/>
        </authorList>
    </citation>
    <scope>NUCLEOTIDE SEQUENCE</scope>
    <source>
        <strain evidence="1">CtZd434</strain>
    </source>
</reference>
<organism evidence="1">
    <name type="scientific">Siphoviridae sp. ctZd434</name>
    <dbReference type="NCBI Taxonomy" id="2825559"/>
    <lineage>
        <taxon>Viruses</taxon>
        <taxon>Duplodnaviria</taxon>
        <taxon>Heunggongvirae</taxon>
        <taxon>Uroviricota</taxon>
        <taxon>Caudoviricetes</taxon>
    </lineage>
</organism>
<proteinExistence type="predicted"/>
<protein>
    <submittedName>
        <fullName evidence="1">Head closure knob</fullName>
    </submittedName>
</protein>
<evidence type="ECO:0000313" key="1">
    <source>
        <dbReference type="EMBL" id="DAF93864.1"/>
    </source>
</evidence>
<dbReference type="EMBL" id="BK016088">
    <property type="protein sequence ID" value="DAF93864.1"/>
    <property type="molecule type" value="Genomic_DNA"/>
</dbReference>
<name>A0A8S5UHA8_9CAUD</name>
<accession>A0A8S5UHA8</accession>